<accession>A0AAN8XSH5</accession>
<dbReference type="EMBL" id="JAXCGZ010003182">
    <property type="protein sequence ID" value="KAK7083389.1"/>
    <property type="molecule type" value="Genomic_DNA"/>
</dbReference>
<proteinExistence type="predicted"/>
<organism evidence="1 2">
    <name type="scientific">Halocaridina rubra</name>
    <name type="common">Hawaiian red shrimp</name>
    <dbReference type="NCBI Taxonomy" id="373956"/>
    <lineage>
        <taxon>Eukaryota</taxon>
        <taxon>Metazoa</taxon>
        <taxon>Ecdysozoa</taxon>
        <taxon>Arthropoda</taxon>
        <taxon>Crustacea</taxon>
        <taxon>Multicrustacea</taxon>
        <taxon>Malacostraca</taxon>
        <taxon>Eumalacostraca</taxon>
        <taxon>Eucarida</taxon>
        <taxon>Decapoda</taxon>
        <taxon>Pleocyemata</taxon>
        <taxon>Caridea</taxon>
        <taxon>Atyoidea</taxon>
        <taxon>Atyidae</taxon>
        <taxon>Halocaridina</taxon>
    </lineage>
</organism>
<name>A0AAN8XSH5_HALRR</name>
<evidence type="ECO:0000313" key="1">
    <source>
        <dbReference type="EMBL" id="KAK7083389.1"/>
    </source>
</evidence>
<gene>
    <name evidence="1" type="ORF">SK128_009016</name>
</gene>
<evidence type="ECO:0000313" key="2">
    <source>
        <dbReference type="Proteomes" id="UP001381693"/>
    </source>
</evidence>
<feature type="non-terminal residue" evidence="1">
    <location>
        <position position="1"/>
    </location>
</feature>
<feature type="non-terminal residue" evidence="1">
    <location>
        <position position="61"/>
    </location>
</feature>
<dbReference type="AlphaFoldDB" id="A0AAN8XSH5"/>
<dbReference type="Proteomes" id="UP001381693">
    <property type="component" value="Unassembled WGS sequence"/>
</dbReference>
<keyword evidence="2" id="KW-1185">Reference proteome</keyword>
<reference evidence="1 2" key="1">
    <citation type="submission" date="2023-11" db="EMBL/GenBank/DDBJ databases">
        <title>Halocaridina rubra genome assembly.</title>
        <authorList>
            <person name="Smith C."/>
        </authorList>
    </citation>
    <scope>NUCLEOTIDE SEQUENCE [LARGE SCALE GENOMIC DNA]</scope>
    <source>
        <strain evidence="1">EP-1</strain>
        <tissue evidence="1">Whole</tissue>
    </source>
</reference>
<sequence>NRDADGLHANASCEVLEEATFIIRKWIANKVGRNDRFVTDNWRTDCDNVHTTFFSGGPGKR</sequence>
<protein>
    <submittedName>
        <fullName evidence="1">Uncharacterized protein</fullName>
    </submittedName>
</protein>
<comment type="caution">
    <text evidence="1">The sequence shown here is derived from an EMBL/GenBank/DDBJ whole genome shotgun (WGS) entry which is preliminary data.</text>
</comment>